<feature type="chain" id="PRO_5013783695" evidence="6">
    <location>
        <begin position="17"/>
        <end position="541"/>
    </location>
</feature>
<dbReference type="GO" id="GO:0008239">
    <property type="term" value="F:dipeptidyl-peptidase activity"/>
    <property type="evidence" value="ECO:0007669"/>
    <property type="project" value="TreeGrafter"/>
</dbReference>
<keyword evidence="4" id="KW-0378">Hydrolase</keyword>
<keyword evidence="5" id="KW-0325">Glycoprotein</keyword>
<dbReference type="GeneID" id="35603748"/>
<keyword evidence="2" id="KW-0645">Protease</keyword>
<organism evidence="7 8">
    <name type="scientific">Ramularia collo-cygni</name>
    <dbReference type="NCBI Taxonomy" id="112498"/>
    <lineage>
        <taxon>Eukaryota</taxon>
        <taxon>Fungi</taxon>
        <taxon>Dikarya</taxon>
        <taxon>Ascomycota</taxon>
        <taxon>Pezizomycotina</taxon>
        <taxon>Dothideomycetes</taxon>
        <taxon>Dothideomycetidae</taxon>
        <taxon>Mycosphaerellales</taxon>
        <taxon>Mycosphaerellaceae</taxon>
        <taxon>Ramularia</taxon>
    </lineage>
</organism>
<evidence type="ECO:0000256" key="3">
    <source>
        <dbReference type="ARBA" id="ARBA00022729"/>
    </source>
</evidence>
<accession>A0A2D3VBB8</accession>
<dbReference type="FunFam" id="3.40.50.1820:FF:000165">
    <property type="entry name" value="Serine peptidase, putative"/>
    <property type="match status" value="1"/>
</dbReference>
<dbReference type="RefSeq" id="XP_023629679.1">
    <property type="nucleotide sequence ID" value="XM_023773911.1"/>
</dbReference>
<evidence type="ECO:0000313" key="8">
    <source>
        <dbReference type="Proteomes" id="UP000225277"/>
    </source>
</evidence>
<evidence type="ECO:0000256" key="5">
    <source>
        <dbReference type="ARBA" id="ARBA00023180"/>
    </source>
</evidence>
<keyword evidence="3 6" id="KW-0732">Signal</keyword>
<comment type="similarity">
    <text evidence="1">Belongs to the peptidase S28 family.</text>
</comment>
<evidence type="ECO:0000313" key="7">
    <source>
        <dbReference type="EMBL" id="CZT22955.1"/>
    </source>
</evidence>
<dbReference type="GO" id="GO:0006508">
    <property type="term" value="P:proteolysis"/>
    <property type="evidence" value="ECO:0007669"/>
    <property type="project" value="UniProtKB-KW"/>
</dbReference>
<dbReference type="EMBL" id="FJUY01000015">
    <property type="protein sequence ID" value="CZT22955.1"/>
    <property type="molecule type" value="Genomic_DNA"/>
</dbReference>
<dbReference type="AlphaFoldDB" id="A0A2D3VBB8"/>
<dbReference type="OrthoDB" id="1735038at2759"/>
<evidence type="ECO:0000256" key="2">
    <source>
        <dbReference type="ARBA" id="ARBA00022670"/>
    </source>
</evidence>
<sequence length="541" mass="59750">MRSIFAALAGAALAYAHEIHHEQQAGKFDWNGGYPNRGCNSQHLPGTAPVAGSQNATFQQLIDHKNPGLGTFSQFYFYDTTFWKGPGSPVILFTPGEVNATRYASYLTTNRTTGVLAQEIGAATIVLEHRYWGVSSPFADLTTENLQYLTLENSIKDLTYFANHVKLPFAKHGSSNAKDVPWVTMGGSYSGALSAWTASVDPGTLWAYHSSSAPVQAVSDYYGYFLPVQQGMPQNCSKDVSLVIDHMDGILMHGSNKEIHDLKSMFGLEALEHNDDFMAALENGPWLWQGNQFYQDTGFFKWCDYIENSVNATGKAVAGPSGVGLKKALAGYAKWWKEVQFPGMCAGYGYWTDDHDIGCLDTYNASNPMYTDTSLSNTIDRQWVFMTCNEPFGYWQDGAPEGRPSIVSRLVTAEYWTRQCGLYFPQGPHGESFGIALGKTEDQVNAYTGGWNIDNTTRLIYVNGDSDPWREASVSSDLRPQGPLKSTKQVPVEIVPGGFHTSDLITMNGKVNAGCKKVQDAVVKQLASWVAEFPKRRHWKA</sequence>
<name>A0A2D3VBB8_9PEZI</name>
<proteinExistence type="inferred from homology"/>
<evidence type="ECO:0000256" key="1">
    <source>
        <dbReference type="ARBA" id="ARBA00011079"/>
    </source>
</evidence>
<dbReference type="InterPro" id="IPR029058">
    <property type="entry name" value="AB_hydrolase_fold"/>
</dbReference>
<dbReference type="Pfam" id="PF05577">
    <property type="entry name" value="Peptidase_S28"/>
    <property type="match status" value="2"/>
</dbReference>
<dbReference type="PANTHER" id="PTHR11010:SF23">
    <property type="entry name" value="SERINE PEPTIDASE"/>
    <property type="match status" value="1"/>
</dbReference>
<dbReference type="Gene3D" id="3.40.50.1820">
    <property type="entry name" value="alpha/beta hydrolase"/>
    <property type="match status" value="2"/>
</dbReference>
<dbReference type="InterPro" id="IPR008758">
    <property type="entry name" value="Peptidase_S28"/>
</dbReference>
<protein>
    <submittedName>
        <fullName evidence="7">Related to serine peptidase</fullName>
    </submittedName>
</protein>
<dbReference type="GO" id="GO:0070008">
    <property type="term" value="F:serine-type exopeptidase activity"/>
    <property type="evidence" value="ECO:0007669"/>
    <property type="project" value="InterPro"/>
</dbReference>
<dbReference type="Proteomes" id="UP000225277">
    <property type="component" value="Unassembled WGS sequence"/>
</dbReference>
<gene>
    <name evidence="7" type="ORF">RCC_08663</name>
</gene>
<evidence type="ECO:0000256" key="6">
    <source>
        <dbReference type="SAM" id="SignalP"/>
    </source>
</evidence>
<evidence type="ECO:0000256" key="4">
    <source>
        <dbReference type="ARBA" id="ARBA00022801"/>
    </source>
</evidence>
<feature type="signal peptide" evidence="6">
    <location>
        <begin position="1"/>
        <end position="16"/>
    </location>
</feature>
<dbReference type="SUPFAM" id="SSF53474">
    <property type="entry name" value="alpha/beta-Hydrolases"/>
    <property type="match status" value="1"/>
</dbReference>
<dbReference type="PANTHER" id="PTHR11010">
    <property type="entry name" value="PROTEASE S28 PRO-X CARBOXYPEPTIDASE-RELATED"/>
    <property type="match status" value="1"/>
</dbReference>
<keyword evidence="8" id="KW-1185">Reference proteome</keyword>
<reference evidence="7 8" key="1">
    <citation type="submission" date="2016-03" db="EMBL/GenBank/DDBJ databases">
        <authorList>
            <person name="Ploux O."/>
        </authorList>
    </citation>
    <scope>NUCLEOTIDE SEQUENCE [LARGE SCALE GENOMIC DNA]</scope>
    <source>
        <strain evidence="7 8">URUG2</strain>
    </source>
</reference>